<keyword evidence="1 2" id="KW-0560">Oxidoreductase</keyword>
<proteinExistence type="inferred from homology"/>
<dbReference type="EMBL" id="JARQBJ010000006">
    <property type="protein sequence ID" value="MDT2811188.1"/>
    <property type="molecule type" value="Genomic_DNA"/>
</dbReference>
<comment type="function">
    <text evidence="2">Catalyzes oxygen-dependent 5-hydroxyuridine (ho5U) modification at position 34 in tRNAs.</text>
</comment>
<evidence type="ECO:0000256" key="2">
    <source>
        <dbReference type="HAMAP-Rule" id="MF_00469"/>
    </source>
</evidence>
<name>A0AAW8TY45_9ENTE</name>
<dbReference type="GO" id="GO:0006400">
    <property type="term" value="P:tRNA modification"/>
    <property type="evidence" value="ECO:0007669"/>
    <property type="project" value="UniProtKB-UniRule"/>
</dbReference>
<dbReference type="AlphaFoldDB" id="A0AAW8TY45"/>
<dbReference type="InterPro" id="IPR001763">
    <property type="entry name" value="Rhodanese-like_dom"/>
</dbReference>
<dbReference type="HAMAP" id="MF_00469">
    <property type="entry name" value="TrhO"/>
    <property type="match status" value="1"/>
</dbReference>
<sequence>MDYRVLLFYNYTPIADPTAFAKEHLAFCRSLNLKGRILVAEEGINGTLSGTKAETDAYMAQMKADSRFQDTQFKIDEAEAHAFKKLFVRPRKELVALNLDEDIDPRELTGKYLSPAEFRERLFDEETVVLDARNDYEYDLGHFRGAVRPDIRNFRELPGWVAEHKDLLAGKKIVTYCTGGIRCEKFSGWLLKEGFEDVAQLHGGIATYGKAPETKGEFWEGAMYVFDERIAVEINQVNKSIIGKDWFDGTPCERYVNCGNPACNRQILASEANQEKYLGGCSPDCRHAANNRYIQERGWSAEEVTRRLAAIGEVPVA</sequence>
<accession>A0AAW8TY45</accession>
<dbReference type="Gene3D" id="3.40.250.10">
    <property type="entry name" value="Rhodanese-like domain"/>
    <property type="match status" value="1"/>
</dbReference>
<dbReference type="Pfam" id="PF12368">
    <property type="entry name" value="Rhodanese_C"/>
    <property type="match status" value="1"/>
</dbReference>
<dbReference type="Proteomes" id="UP001256711">
    <property type="component" value="Unassembled WGS sequence"/>
</dbReference>
<evidence type="ECO:0000259" key="3">
    <source>
        <dbReference type="PROSITE" id="PS50206"/>
    </source>
</evidence>
<dbReference type="EC" id="1.14.-.-" evidence="2"/>
<dbReference type="RefSeq" id="WP_311835766.1">
    <property type="nucleotide sequence ID" value="NZ_JARQBJ010000006.1"/>
</dbReference>
<dbReference type="Pfam" id="PF17773">
    <property type="entry name" value="UPF0176_N"/>
    <property type="match status" value="1"/>
</dbReference>
<dbReference type="InterPro" id="IPR022111">
    <property type="entry name" value="Rhodanese_C"/>
</dbReference>
<dbReference type="GO" id="GO:0016705">
    <property type="term" value="F:oxidoreductase activity, acting on paired donors, with incorporation or reduction of molecular oxygen"/>
    <property type="evidence" value="ECO:0007669"/>
    <property type="project" value="UniProtKB-UniRule"/>
</dbReference>
<dbReference type="Gene3D" id="3.30.70.100">
    <property type="match status" value="1"/>
</dbReference>
<dbReference type="PANTHER" id="PTHR43268:SF3">
    <property type="entry name" value="RHODANESE-LIKE DOMAIN-CONTAINING PROTEIN 7-RELATED"/>
    <property type="match status" value="1"/>
</dbReference>
<evidence type="ECO:0000313" key="5">
    <source>
        <dbReference type="Proteomes" id="UP001256711"/>
    </source>
</evidence>
<dbReference type="InterPro" id="IPR036873">
    <property type="entry name" value="Rhodanese-like_dom_sf"/>
</dbReference>
<feature type="domain" description="Rhodanese" evidence="3">
    <location>
        <begin position="123"/>
        <end position="217"/>
    </location>
</feature>
<protein>
    <recommendedName>
        <fullName evidence="2">tRNA uridine(34) hydroxylase</fullName>
        <ecNumber evidence="2">1.14.-.-</ecNumber>
    </recommendedName>
    <alternativeName>
        <fullName evidence="2">tRNA hydroxylation protein O</fullName>
    </alternativeName>
</protein>
<organism evidence="4 5">
    <name type="scientific">Enterococcus asini</name>
    <dbReference type="NCBI Taxonomy" id="57732"/>
    <lineage>
        <taxon>Bacteria</taxon>
        <taxon>Bacillati</taxon>
        <taxon>Bacillota</taxon>
        <taxon>Bacilli</taxon>
        <taxon>Lactobacillales</taxon>
        <taxon>Enterococcaceae</taxon>
        <taxon>Enterococcus</taxon>
    </lineage>
</organism>
<dbReference type="CDD" id="cd01518">
    <property type="entry name" value="RHOD_YceA"/>
    <property type="match status" value="1"/>
</dbReference>
<gene>
    <name evidence="2" type="primary">trhO</name>
    <name evidence="4" type="ORF">P7H43_11925</name>
</gene>
<dbReference type="PROSITE" id="PS50206">
    <property type="entry name" value="RHODANESE_3"/>
    <property type="match status" value="1"/>
</dbReference>
<dbReference type="NCBIfam" id="NF001135">
    <property type="entry name" value="PRK00142.1-3"/>
    <property type="match status" value="1"/>
</dbReference>
<dbReference type="Pfam" id="PF00581">
    <property type="entry name" value="Rhodanese"/>
    <property type="match status" value="1"/>
</dbReference>
<comment type="caution">
    <text evidence="4">The sequence shown here is derived from an EMBL/GenBank/DDBJ whole genome shotgun (WGS) entry which is preliminary data.</text>
</comment>
<keyword evidence="2" id="KW-0819">tRNA processing</keyword>
<evidence type="ECO:0000313" key="4">
    <source>
        <dbReference type="EMBL" id="MDT2811188.1"/>
    </source>
</evidence>
<comment type="similarity">
    <text evidence="2">Belongs to the TrhO family.</text>
</comment>
<reference evidence="4" key="1">
    <citation type="submission" date="2023-03" db="EMBL/GenBank/DDBJ databases">
        <authorList>
            <person name="Shen W."/>
            <person name="Cai J."/>
        </authorList>
    </citation>
    <scope>NUCLEOTIDE SEQUENCE</scope>
    <source>
        <strain evidence="4">B226-2</strain>
    </source>
</reference>
<evidence type="ECO:0000256" key="1">
    <source>
        <dbReference type="ARBA" id="ARBA00023002"/>
    </source>
</evidence>
<comment type="catalytic activity">
    <reaction evidence="2">
        <text>uridine(34) in tRNA + AH2 + O2 = 5-hydroxyuridine(34) in tRNA + A + H2O</text>
        <dbReference type="Rhea" id="RHEA:64224"/>
        <dbReference type="Rhea" id="RHEA-COMP:11727"/>
        <dbReference type="Rhea" id="RHEA-COMP:13381"/>
        <dbReference type="ChEBI" id="CHEBI:13193"/>
        <dbReference type="ChEBI" id="CHEBI:15377"/>
        <dbReference type="ChEBI" id="CHEBI:15379"/>
        <dbReference type="ChEBI" id="CHEBI:17499"/>
        <dbReference type="ChEBI" id="CHEBI:65315"/>
        <dbReference type="ChEBI" id="CHEBI:136877"/>
    </reaction>
</comment>
<dbReference type="SUPFAM" id="SSF52821">
    <property type="entry name" value="Rhodanese/Cell cycle control phosphatase"/>
    <property type="match status" value="1"/>
</dbReference>
<dbReference type="InterPro" id="IPR040503">
    <property type="entry name" value="TRHO_N"/>
</dbReference>
<dbReference type="SMART" id="SM00450">
    <property type="entry name" value="RHOD"/>
    <property type="match status" value="1"/>
</dbReference>
<dbReference type="PANTHER" id="PTHR43268">
    <property type="entry name" value="THIOSULFATE SULFURTRANSFERASE/RHODANESE-LIKE DOMAIN-CONTAINING PROTEIN 2"/>
    <property type="match status" value="1"/>
</dbReference>
<dbReference type="InterPro" id="IPR020936">
    <property type="entry name" value="TrhO"/>
</dbReference>